<proteinExistence type="predicted"/>
<sequence length="356" mass="39101">MAAAASRAEANVPVCVALIALTLGLLVVLLSLRFACRLNEHEPRCLVQTVHPSGLIDGSADSPHSACFNASVAAAINERFRSATPSVGLEAAGLILHHFDGYENPVHWWRPCPEECTKEYPLTLRGGLSKLRDAHRSRKRCSLCQRLGDRFSAVVVNRAQQRRDGRRITVVTHHPGVLLRPSATKLLCAYGGDGWTMRMNCRQPSLWRRATAAQCVPGCGDPPEWCIPSAERRAGCRCDVGPKCTVPPRPVKPEALGWLLDEHARVGAPSEGVDTFTGYVELVVDSAPLMARPAEPIEAFFFVASNTTNSSRRTACRVHAAFLRHFKLDACHVPLLELRTDNWESPFAVHSGCRYT</sequence>
<protein>
    <submittedName>
        <fullName evidence="1">Uncharacterized protein</fullName>
    </submittedName>
</protein>
<accession>A0AB34J2A0</accession>
<comment type="caution">
    <text evidence="1">The sequence shown here is derived from an EMBL/GenBank/DDBJ whole genome shotgun (WGS) entry which is preliminary data.</text>
</comment>
<name>A0AB34J2A0_PRYPA</name>
<evidence type="ECO:0000313" key="1">
    <source>
        <dbReference type="EMBL" id="KAL1511623.1"/>
    </source>
</evidence>
<gene>
    <name evidence="1" type="ORF">AB1Y20_006415</name>
</gene>
<evidence type="ECO:0000313" key="2">
    <source>
        <dbReference type="Proteomes" id="UP001515480"/>
    </source>
</evidence>
<dbReference type="EMBL" id="JBGBPQ010000014">
    <property type="protein sequence ID" value="KAL1511623.1"/>
    <property type="molecule type" value="Genomic_DNA"/>
</dbReference>
<dbReference type="AlphaFoldDB" id="A0AB34J2A0"/>
<dbReference type="Proteomes" id="UP001515480">
    <property type="component" value="Unassembled WGS sequence"/>
</dbReference>
<reference evidence="1 2" key="1">
    <citation type="journal article" date="2024" name="Science">
        <title>Giant polyketide synthase enzymes in the biosynthesis of giant marine polyether toxins.</title>
        <authorList>
            <person name="Fallon T.R."/>
            <person name="Shende V.V."/>
            <person name="Wierzbicki I.H."/>
            <person name="Pendleton A.L."/>
            <person name="Watervoot N.F."/>
            <person name="Auber R.P."/>
            <person name="Gonzalez D.J."/>
            <person name="Wisecaver J.H."/>
            <person name="Moore B.S."/>
        </authorList>
    </citation>
    <scope>NUCLEOTIDE SEQUENCE [LARGE SCALE GENOMIC DNA]</scope>
    <source>
        <strain evidence="1 2">12B1</strain>
    </source>
</reference>
<keyword evidence="2" id="KW-1185">Reference proteome</keyword>
<organism evidence="1 2">
    <name type="scientific">Prymnesium parvum</name>
    <name type="common">Toxic golden alga</name>
    <dbReference type="NCBI Taxonomy" id="97485"/>
    <lineage>
        <taxon>Eukaryota</taxon>
        <taxon>Haptista</taxon>
        <taxon>Haptophyta</taxon>
        <taxon>Prymnesiophyceae</taxon>
        <taxon>Prymnesiales</taxon>
        <taxon>Prymnesiaceae</taxon>
        <taxon>Prymnesium</taxon>
    </lineage>
</organism>